<protein>
    <recommendedName>
        <fullName evidence="9">Ig-like domain-containing protein</fullName>
    </recommendedName>
</protein>
<dbReference type="PANTHER" id="PTHR32178:SF6">
    <property type="entry name" value="IG-LIKE DOMAIN-CONTAINING PROTEIN"/>
    <property type="match status" value="1"/>
</dbReference>
<dbReference type="AlphaFoldDB" id="A0A6V7GWJ8"/>
<dbReference type="InterPro" id="IPR007110">
    <property type="entry name" value="Ig-like_dom"/>
</dbReference>
<dbReference type="GO" id="GO:0016020">
    <property type="term" value="C:membrane"/>
    <property type="evidence" value="ECO:0007669"/>
    <property type="project" value="UniProtKB-SubCell"/>
</dbReference>
<evidence type="ECO:0000256" key="7">
    <source>
        <dbReference type="ARBA" id="ARBA00023180"/>
    </source>
</evidence>
<keyword evidence="6 8" id="KW-0472">Membrane</keyword>
<dbReference type="EMBL" id="CAJDYZ010002642">
    <property type="protein sequence ID" value="CAD1469596.1"/>
    <property type="molecule type" value="Genomic_DNA"/>
</dbReference>
<evidence type="ECO:0000256" key="1">
    <source>
        <dbReference type="ARBA" id="ARBA00004479"/>
    </source>
</evidence>
<keyword evidence="11" id="KW-1185">Reference proteome</keyword>
<accession>A0A6V7GWJ8</accession>
<evidence type="ECO:0000256" key="3">
    <source>
        <dbReference type="ARBA" id="ARBA00022692"/>
    </source>
</evidence>
<dbReference type="InterPro" id="IPR036179">
    <property type="entry name" value="Ig-like_dom_sf"/>
</dbReference>
<dbReference type="OrthoDB" id="6434091at2759"/>
<proteinExistence type="inferred from homology"/>
<gene>
    <name evidence="10" type="ORF">MHI_LOCUS138267</name>
</gene>
<keyword evidence="7" id="KW-0325">Glycoprotein</keyword>
<sequence>SELLLDVNDYEYPRANETLRKIHKELWQEYYECLEKTYNKIGSEKIMYPIAFEALKGTLIKLKCQICISPIEIYTSEDINWYFNNTFSNETSKLIDESDNVFISSEDRSLIIHDIKKFLQSKQAGQYWCQYGDTLSIYYYISIDTDVKGVKTVYPATAPNMPHPIPPKVVSEYNLNIYTTWTKWSLCSKCNAVGKKIRYGYCTLSSHPNVKKNKISEKQFQDYKRQTTENEQNKIMETTIQNQIIDKSVTDKIKMILRVFRNKIPCKSKYLPKALNISDIKDRKTEIMVRYCKIKCPQNVIFEVRDKKGNVIESANNSAGIYSMVQGMPTLSPPVIRTTIYQKYDKKTVLICPGSLNINIPITWKVDDKILNPSIVQDQSEGRIYFNSQMHIIFKSLKFQDTNIYSCWQRNEIVGVIKLNVTGEIELQTNYSIVMVGGMLIIIVFMIVFWRAFQGRKHTFIVSKPAILFTEGTLGKGGIGGGTVVITLIGAGDFGTGVIESFLFPGGINSGGSTLGIYPFEGCKLSKSWSYLALSEGLIDQSPLLTDVITGTFTIFGGGNSIFKFDILRSLPAWANAQSFRATKRPDLSNDPRDCGSAISHILLNTTSLSWDFLRNLAASIAPIRPYPFGSTFKYN</sequence>
<evidence type="ECO:0000256" key="6">
    <source>
        <dbReference type="ARBA" id="ARBA00023136"/>
    </source>
</evidence>
<evidence type="ECO:0000256" key="8">
    <source>
        <dbReference type="SAM" id="Phobius"/>
    </source>
</evidence>
<keyword evidence="4" id="KW-0732">Signal</keyword>
<evidence type="ECO:0000259" key="9">
    <source>
        <dbReference type="PROSITE" id="PS50835"/>
    </source>
</evidence>
<dbReference type="InterPro" id="IPR039311">
    <property type="entry name" value="FAM187A/B"/>
</dbReference>
<organism evidence="10 11">
    <name type="scientific">Heterotrigona itama</name>
    <dbReference type="NCBI Taxonomy" id="395501"/>
    <lineage>
        <taxon>Eukaryota</taxon>
        <taxon>Metazoa</taxon>
        <taxon>Ecdysozoa</taxon>
        <taxon>Arthropoda</taxon>
        <taxon>Hexapoda</taxon>
        <taxon>Insecta</taxon>
        <taxon>Pterygota</taxon>
        <taxon>Neoptera</taxon>
        <taxon>Endopterygota</taxon>
        <taxon>Hymenoptera</taxon>
        <taxon>Apocrita</taxon>
        <taxon>Aculeata</taxon>
        <taxon>Apoidea</taxon>
        <taxon>Anthophila</taxon>
        <taxon>Apidae</taxon>
        <taxon>Heterotrigona</taxon>
    </lineage>
</organism>
<dbReference type="SUPFAM" id="SSF48726">
    <property type="entry name" value="Immunoglobulin"/>
    <property type="match status" value="1"/>
</dbReference>
<evidence type="ECO:0000313" key="10">
    <source>
        <dbReference type="EMBL" id="CAD1469596.1"/>
    </source>
</evidence>
<dbReference type="Proteomes" id="UP000752696">
    <property type="component" value="Unassembled WGS sequence"/>
</dbReference>
<feature type="domain" description="Ig-like" evidence="9">
    <location>
        <begin position="56"/>
        <end position="130"/>
    </location>
</feature>
<evidence type="ECO:0000256" key="4">
    <source>
        <dbReference type="ARBA" id="ARBA00022729"/>
    </source>
</evidence>
<comment type="caution">
    <text evidence="10">The sequence shown here is derived from an EMBL/GenBank/DDBJ whole genome shotgun (WGS) entry which is preliminary data.</text>
</comment>
<feature type="domain" description="Ig-like" evidence="9">
    <location>
        <begin position="329"/>
        <end position="407"/>
    </location>
</feature>
<comment type="similarity">
    <text evidence="2">Belongs to the FAM187 family.</text>
</comment>
<dbReference type="PROSITE" id="PS50835">
    <property type="entry name" value="IG_LIKE"/>
    <property type="match status" value="2"/>
</dbReference>
<comment type="subcellular location">
    <subcellularLocation>
        <location evidence="1">Membrane</location>
        <topology evidence="1">Single-pass type I membrane protein</topology>
    </subcellularLocation>
</comment>
<keyword evidence="3 8" id="KW-0812">Transmembrane</keyword>
<evidence type="ECO:0000256" key="5">
    <source>
        <dbReference type="ARBA" id="ARBA00022989"/>
    </source>
</evidence>
<evidence type="ECO:0000313" key="11">
    <source>
        <dbReference type="Proteomes" id="UP000752696"/>
    </source>
</evidence>
<reference evidence="10" key="1">
    <citation type="submission" date="2020-07" db="EMBL/GenBank/DDBJ databases">
        <authorList>
            <person name="Nazaruddin N."/>
        </authorList>
    </citation>
    <scope>NUCLEOTIDE SEQUENCE</scope>
</reference>
<evidence type="ECO:0000256" key="2">
    <source>
        <dbReference type="ARBA" id="ARBA00008727"/>
    </source>
</evidence>
<feature type="transmembrane region" description="Helical" evidence="8">
    <location>
        <begin position="431"/>
        <end position="450"/>
    </location>
</feature>
<keyword evidence="5 8" id="KW-1133">Transmembrane helix</keyword>
<feature type="non-terminal residue" evidence="10">
    <location>
        <position position="1"/>
    </location>
</feature>
<name>A0A6V7GWJ8_9HYME</name>
<dbReference type="PANTHER" id="PTHR32178">
    <property type="entry name" value="FAM187"/>
    <property type="match status" value="1"/>
</dbReference>